<evidence type="ECO:0000313" key="2">
    <source>
        <dbReference type="EMBL" id="CAG8847908.1"/>
    </source>
</evidence>
<feature type="region of interest" description="Disordered" evidence="1">
    <location>
        <begin position="1"/>
        <end position="20"/>
    </location>
</feature>
<sequence length="56" mass="5616">APAASAAPPASSTASGDPQIPSTYASTLSNFCISTSQRPWQSSSTDVVVYIGIAIS</sequence>
<feature type="non-terminal residue" evidence="2">
    <location>
        <position position="56"/>
    </location>
</feature>
<reference evidence="2 3" key="1">
    <citation type="submission" date="2021-06" db="EMBL/GenBank/DDBJ databases">
        <authorList>
            <person name="Kallberg Y."/>
            <person name="Tangrot J."/>
            <person name="Rosling A."/>
        </authorList>
    </citation>
    <scope>NUCLEOTIDE SEQUENCE [LARGE SCALE GENOMIC DNA]</scope>
    <source>
        <strain evidence="2 3">120-4 pot B 10/14</strain>
    </source>
</reference>
<dbReference type="Proteomes" id="UP000789901">
    <property type="component" value="Unassembled WGS sequence"/>
</dbReference>
<name>A0ABN7X560_GIGMA</name>
<proteinExistence type="predicted"/>
<organism evidence="2 3">
    <name type="scientific">Gigaspora margarita</name>
    <dbReference type="NCBI Taxonomy" id="4874"/>
    <lineage>
        <taxon>Eukaryota</taxon>
        <taxon>Fungi</taxon>
        <taxon>Fungi incertae sedis</taxon>
        <taxon>Mucoromycota</taxon>
        <taxon>Glomeromycotina</taxon>
        <taxon>Glomeromycetes</taxon>
        <taxon>Diversisporales</taxon>
        <taxon>Gigasporaceae</taxon>
        <taxon>Gigaspora</taxon>
    </lineage>
</organism>
<dbReference type="EMBL" id="CAJVQB010089824">
    <property type="protein sequence ID" value="CAG8847908.1"/>
    <property type="molecule type" value="Genomic_DNA"/>
</dbReference>
<evidence type="ECO:0000256" key="1">
    <source>
        <dbReference type="SAM" id="MobiDB-lite"/>
    </source>
</evidence>
<feature type="non-terminal residue" evidence="2">
    <location>
        <position position="1"/>
    </location>
</feature>
<gene>
    <name evidence="2" type="ORF">GMARGA_LOCUS38913</name>
</gene>
<accession>A0ABN7X560</accession>
<keyword evidence="3" id="KW-1185">Reference proteome</keyword>
<evidence type="ECO:0000313" key="3">
    <source>
        <dbReference type="Proteomes" id="UP000789901"/>
    </source>
</evidence>
<protein>
    <submittedName>
        <fullName evidence="2">1622_t:CDS:1</fullName>
    </submittedName>
</protein>
<comment type="caution">
    <text evidence="2">The sequence shown here is derived from an EMBL/GenBank/DDBJ whole genome shotgun (WGS) entry which is preliminary data.</text>
</comment>
<feature type="compositionally biased region" description="Low complexity" evidence="1">
    <location>
        <begin position="1"/>
        <end position="15"/>
    </location>
</feature>